<feature type="compositionally biased region" description="Low complexity" evidence="1">
    <location>
        <begin position="523"/>
        <end position="539"/>
    </location>
</feature>
<protein>
    <recommendedName>
        <fullName evidence="2">C2H2-type domain-containing protein</fullName>
    </recommendedName>
</protein>
<feature type="compositionally biased region" description="Basic and acidic residues" evidence="1">
    <location>
        <begin position="151"/>
        <end position="179"/>
    </location>
</feature>
<dbReference type="PROSITE" id="PS00028">
    <property type="entry name" value="ZINC_FINGER_C2H2_1"/>
    <property type="match status" value="1"/>
</dbReference>
<dbReference type="STRING" id="1531966.A0A0A1TCI2"/>
<feature type="region of interest" description="Disordered" evidence="1">
    <location>
        <begin position="144"/>
        <end position="207"/>
    </location>
</feature>
<dbReference type="OrthoDB" id="5424797at2759"/>
<reference evidence="3 4" key="1">
    <citation type="journal article" date="2015" name="Genome Announc.">
        <title>Draft Genome Sequence and Gene Annotation of the Entomopathogenic Fungus Verticillium hemipterigenum.</title>
        <authorList>
            <person name="Horn F."/>
            <person name="Habel A."/>
            <person name="Scharf D.H."/>
            <person name="Dworschak J."/>
            <person name="Brakhage A.A."/>
            <person name="Guthke R."/>
            <person name="Hertweck C."/>
            <person name="Linde J."/>
        </authorList>
    </citation>
    <scope>NUCLEOTIDE SEQUENCE [LARGE SCALE GENOMIC DNA]</scope>
</reference>
<dbReference type="HOGENOM" id="CLU_505460_0_0_1"/>
<dbReference type="AlphaFoldDB" id="A0A0A1TCI2"/>
<feature type="compositionally biased region" description="Low complexity" evidence="1">
    <location>
        <begin position="182"/>
        <end position="197"/>
    </location>
</feature>
<evidence type="ECO:0000256" key="1">
    <source>
        <dbReference type="SAM" id="MobiDB-lite"/>
    </source>
</evidence>
<accession>A0A0A1TCI2</accession>
<feature type="compositionally biased region" description="Polar residues" evidence="1">
    <location>
        <begin position="294"/>
        <end position="305"/>
    </location>
</feature>
<evidence type="ECO:0000259" key="2">
    <source>
        <dbReference type="PROSITE" id="PS00028"/>
    </source>
</evidence>
<evidence type="ECO:0000313" key="4">
    <source>
        <dbReference type="Proteomes" id="UP000039046"/>
    </source>
</evidence>
<proteinExistence type="predicted"/>
<evidence type="ECO:0000313" key="3">
    <source>
        <dbReference type="EMBL" id="CEJ92494.1"/>
    </source>
</evidence>
<name>A0A0A1TCI2_9HYPO</name>
<dbReference type="EMBL" id="CDHN01000004">
    <property type="protein sequence ID" value="CEJ92494.1"/>
    <property type="molecule type" value="Genomic_DNA"/>
</dbReference>
<sequence length="539" mass="60050">MPLSGPRFAKRPRGQASTQRCRQVPAGWRKCKDANANVIHHAFPYAASLCLNFCLFALHNHTTNTTNPAPTNVRLQRRRLLLHDNIGWISSISFCSFPHDYSLRGEGEGGQEQPPGQGYTIERASTVIPGCLLLPMSSVSVPVQNESMPNRQKEQTTDAKAHLVGHDDGTNGVTHRDASESQSSTFTHPFTPTTAAQRNPPPPPSRLELVLSFLNTTTTTDETTQIPANSGTEHTATEGAPLNLHLHQQQLQQKPNPAHSNGGNRAVNSPARRGRGRPRSWRSGMSYSELHSRNPPTSDTQTPSQGRGRGAARRGRVGRPPKLKDPNTVQEPPDGLVKRRGRPPKVPYPEPHHLFRTIRPSFVAFACEWQGCAAELHNLATLRRHLHLVHNPKARTKSKQHLDAKKHECRWAKCATAVDGALPTQFGSEEAWLAHLEVAHLVPFAWHMGEGPRNEGDCWKPKDVDQVPTFLLDKDGNQVTPWVRYQREEDLVTYYNNRRKLKELLIQRDAKFASDSEDDDDNNNNNGSDAAINDTSKMT</sequence>
<feature type="compositionally biased region" description="Polar residues" evidence="1">
    <location>
        <begin position="254"/>
        <end position="267"/>
    </location>
</feature>
<gene>
    <name evidence="3" type="ORF">VHEMI08145</name>
</gene>
<feature type="region of interest" description="Disordered" evidence="1">
    <location>
        <begin position="248"/>
        <end position="348"/>
    </location>
</feature>
<feature type="region of interest" description="Disordered" evidence="1">
    <location>
        <begin position="513"/>
        <end position="539"/>
    </location>
</feature>
<keyword evidence="4" id="KW-1185">Reference proteome</keyword>
<dbReference type="InterPro" id="IPR013087">
    <property type="entry name" value="Znf_C2H2_type"/>
</dbReference>
<feature type="compositionally biased region" description="Basic residues" evidence="1">
    <location>
        <begin position="310"/>
        <end position="321"/>
    </location>
</feature>
<feature type="domain" description="C2H2-type" evidence="2">
    <location>
        <begin position="367"/>
        <end position="390"/>
    </location>
</feature>
<dbReference type="Proteomes" id="UP000039046">
    <property type="component" value="Unassembled WGS sequence"/>
</dbReference>
<organism evidence="3 4">
    <name type="scientific">[Torrubiella] hemipterigena</name>
    <dbReference type="NCBI Taxonomy" id="1531966"/>
    <lineage>
        <taxon>Eukaryota</taxon>
        <taxon>Fungi</taxon>
        <taxon>Dikarya</taxon>
        <taxon>Ascomycota</taxon>
        <taxon>Pezizomycotina</taxon>
        <taxon>Sordariomycetes</taxon>
        <taxon>Hypocreomycetidae</taxon>
        <taxon>Hypocreales</taxon>
        <taxon>Clavicipitaceae</taxon>
        <taxon>Clavicipitaceae incertae sedis</taxon>
        <taxon>'Torrubiella' clade</taxon>
    </lineage>
</organism>